<dbReference type="Proteomes" id="UP001445076">
    <property type="component" value="Unassembled WGS sequence"/>
</dbReference>
<reference evidence="1 2" key="1">
    <citation type="journal article" date="2024" name="BMC Genomics">
        <title>Genome assembly of redclaw crayfish (Cherax quadricarinatus) provides insights into its immune adaptation and hypoxia tolerance.</title>
        <authorList>
            <person name="Liu Z."/>
            <person name="Zheng J."/>
            <person name="Li H."/>
            <person name="Fang K."/>
            <person name="Wang S."/>
            <person name="He J."/>
            <person name="Zhou D."/>
            <person name="Weng S."/>
            <person name="Chi M."/>
            <person name="Gu Z."/>
            <person name="He J."/>
            <person name="Li F."/>
            <person name="Wang M."/>
        </authorList>
    </citation>
    <scope>NUCLEOTIDE SEQUENCE [LARGE SCALE GENOMIC DNA]</scope>
    <source>
        <strain evidence="1">ZL_2023a</strain>
    </source>
</reference>
<dbReference type="AlphaFoldDB" id="A0AAW0WUE7"/>
<evidence type="ECO:0000313" key="2">
    <source>
        <dbReference type="Proteomes" id="UP001445076"/>
    </source>
</evidence>
<name>A0AAW0WUE7_CHEQU</name>
<comment type="caution">
    <text evidence="1">The sequence shown here is derived from an EMBL/GenBank/DDBJ whole genome shotgun (WGS) entry which is preliminary data.</text>
</comment>
<gene>
    <name evidence="1" type="ORF">OTU49_008817</name>
</gene>
<accession>A0AAW0WUE7</accession>
<organism evidence="1 2">
    <name type="scientific">Cherax quadricarinatus</name>
    <name type="common">Australian red claw crayfish</name>
    <dbReference type="NCBI Taxonomy" id="27406"/>
    <lineage>
        <taxon>Eukaryota</taxon>
        <taxon>Metazoa</taxon>
        <taxon>Ecdysozoa</taxon>
        <taxon>Arthropoda</taxon>
        <taxon>Crustacea</taxon>
        <taxon>Multicrustacea</taxon>
        <taxon>Malacostraca</taxon>
        <taxon>Eumalacostraca</taxon>
        <taxon>Eucarida</taxon>
        <taxon>Decapoda</taxon>
        <taxon>Pleocyemata</taxon>
        <taxon>Astacidea</taxon>
        <taxon>Parastacoidea</taxon>
        <taxon>Parastacidae</taxon>
        <taxon>Cherax</taxon>
    </lineage>
</organism>
<sequence>MPVSDQLACIQQFHHPPSHIQRKYKAFISGQARLPCSPVFGSQLNSLIWQLFSSNSDMASQTRPSSPFSSLLKKFLSSYERHPYLLTCVKMTRHLYKYFSLSPTILTYGQSCLGIFQSQGIIGTLS</sequence>
<keyword evidence="2" id="KW-1185">Reference proteome</keyword>
<evidence type="ECO:0000313" key="1">
    <source>
        <dbReference type="EMBL" id="KAK8729404.1"/>
    </source>
</evidence>
<protein>
    <submittedName>
        <fullName evidence="1">Uncharacterized protein</fullName>
    </submittedName>
</protein>
<dbReference type="EMBL" id="JARKIK010000068">
    <property type="protein sequence ID" value="KAK8729404.1"/>
    <property type="molecule type" value="Genomic_DNA"/>
</dbReference>
<proteinExistence type="predicted"/>